<gene>
    <name evidence="1" type="ORF">NBRC111894_1569</name>
</gene>
<dbReference type="Proteomes" id="UP000319716">
    <property type="component" value="Unassembled WGS sequence"/>
</dbReference>
<reference evidence="1 2" key="1">
    <citation type="submission" date="2017-11" db="EMBL/GenBank/DDBJ databases">
        <title>Draft Genome Sequence of Sporolactobacillus inulinus NBRC 111894 Isolated from Koso, a Japanese Sugar-Vegetable Fermented Beverage.</title>
        <authorList>
            <person name="Chiou T.Y."/>
            <person name="Oshima K."/>
            <person name="Suda W."/>
            <person name="Hattori M."/>
            <person name="Takahashi T."/>
        </authorList>
    </citation>
    <scope>NUCLEOTIDE SEQUENCE [LARGE SCALE GENOMIC DNA]</scope>
    <source>
        <strain evidence="1 2">NBRC111894</strain>
    </source>
</reference>
<comment type="caution">
    <text evidence="1">The sequence shown here is derived from an EMBL/GenBank/DDBJ whole genome shotgun (WGS) entry which is preliminary data.</text>
</comment>
<name>A0A4Y1ZAE8_9BACL</name>
<sequence>MVEESVLSSLIHADATVDRQGRPIHSFCDAMKARQAEHPDAQIAFLMDKLGLSMT</sequence>
<dbReference type="AlphaFoldDB" id="A0A4Y1ZAE8"/>
<evidence type="ECO:0000313" key="1">
    <source>
        <dbReference type="EMBL" id="GAY76015.1"/>
    </source>
</evidence>
<organism evidence="1 2">
    <name type="scientific">Sporolactobacillus inulinus</name>
    <dbReference type="NCBI Taxonomy" id="2078"/>
    <lineage>
        <taxon>Bacteria</taxon>
        <taxon>Bacillati</taxon>
        <taxon>Bacillota</taxon>
        <taxon>Bacilli</taxon>
        <taxon>Bacillales</taxon>
        <taxon>Sporolactobacillaceae</taxon>
        <taxon>Sporolactobacillus</taxon>
    </lineage>
</organism>
<proteinExistence type="predicted"/>
<accession>A0A4Y1ZAE8</accession>
<evidence type="ECO:0000313" key="2">
    <source>
        <dbReference type="Proteomes" id="UP000319716"/>
    </source>
</evidence>
<protein>
    <submittedName>
        <fullName evidence="1">Uncharacterized protein</fullName>
    </submittedName>
</protein>
<dbReference type="EMBL" id="BEXB01000010">
    <property type="protein sequence ID" value="GAY76015.1"/>
    <property type="molecule type" value="Genomic_DNA"/>
</dbReference>